<dbReference type="RefSeq" id="WP_172143557.1">
    <property type="nucleotide sequence ID" value="NZ_JAAIIJ010000001.1"/>
</dbReference>
<dbReference type="InterPro" id="IPR041682">
    <property type="entry name" value="AAA_14"/>
</dbReference>
<comment type="caution">
    <text evidence="3">The sequence shown here is derived from an EMBL/GenBank/DDBJ whole genome shotgun (WGS) entry which is preliminary data.</text>
</comment>
<sequence length="465" mass="53397">MKRTALQELVDWKNNKHRKPLIVWGARQVGKTYLVQDLFAKTRYGNNHIYVDCKKDDEIREFCAQTADAAKIIEYISLRMGKRIDEKTLLIFDEVQECPNVISALKYFCQDFREVPVIATGSMVRIKLQRETHKRGASDGKFLFPVGKINQITLHPMTFGEFLMNDNEMLYEAVKTAYVDKHPLDAHVHDLTMEHLYKYLLVGGMPEAVEAYIDGGSLIESREILKVLYDNYLSDMELYQASQEAVLRCRTLFQSIYRELNRESKNFSPGLIEEKGKTRDFATSIQWLTLAHVVNQSFQLKEHVTMPLMADGDSRFRLFLGDIGMFSYQSGINAASFVSNEKENTLSGIFFENFVANELVATGNKLFYWRGKASAELEFIIESGNKLYPIDVKKGRGTLNSLEKFANHNRFDYAIKISRNNYGYNPEQKLLTVPLYFVPFMAQDLANGTMPSLTTKGDQYQPLSQ</sequence>
<dbReference type="PANTHER" id="PTHR33295:SF7">
    <property type="entry name" value="ATPASE"/>
    <property type="match status" value="1"/>
</dbReference>
<proteinExistence type="predicted"/>
<feature type="domain" description="DUF4143" evidence="2">
    <location>
        <begin position="243"/>
        <end position="394"/>
    </location>
</feature>
<dbReference type="EMBL" id="JAAIIJ010000001">
    <property type="protein sequence ID" value="NMN01392.1"/>
    <property type="molecule type" value="Genomic_DNA"/>
</dbReference>
<gene>
    <name evidence="3" type="ORF">G1C94_0013</name>
</gene>
<dbReference type="Pfam" id="PF13635">
    <property type="entry name" value="DUF4143"/>
    <property type="match status" value="1"/>
</dbReference>
<evidence type="ECO:0000259" key="2">
    <source>
        <dbReference type="Pfam" id="PF13635"/>
    </source>
</evidence>
<dbReference type="PANTHER" id="PTHR33295">
    <property type="entry name" value="ATPASE"/>
    <property type="match status" value="1"/>
</dbReference>
<name>A0ABX1SW27_9BIFI</name>
<organism evidence="3 4">
    <name type="scientific">Bifidobacterium panos</name>
    <dbReference type="NCBI Taxonomy" id="2675321"/>
    <lineage>
        <taxon>Bacteria</taxon>
        <taxon>Bacillati</taxon>
        <taxon>Actinomycetota</taxon>
        <taxon>Actinomycetes</taxon>
        <taxon>Bifidobacteriales</taxon>
        <taxon>Bifidobacteriaceae</taxon>
        <taxon>Bifidobacterium</taxon>
    </lineage>
</organism>
<dbReference type="SUPFAM" id="SSF52540">
    <property type="entry name" value="P-loop containing nucleoside triphosphate hydrolases"/>
    <property type="match status" value="1"/>
</dbReference>
<dbReference type="InterPro" id="IPR027417">
    <property type="entry name" value="P-loop_NTPase"/>
</dbReference>
<dbReference type="InterPro" id="IPR025420">
    <property type="entry name" value="DUF4143"/>
</dbReference>
<keyword evidence="4" id="KW-1185">Reference proteome</keyword>
<protein>
    <submittedName>
        <fullName evidence="3">ATPase</fullName>
    </submittedName>
</protein>
<evidence type="ECO:0000313" key="4">
    <source>
        <dbReference type="Proteomes" id="UP000553756"/>
    </source>
</evidence>
<feature type="domain" description="AAA" evidence="1">
    <location>
        <begin position="18"/>
        <end position="163"/>
    </location>
</feature>
<evidence type="ECO:0000313" key="3">
    <source>
        <dbReference type="EMBL" id="NMN01392.1"/>
    </source>
</evidence>
<dbReference type="Pfam" id="PF13173">
    <property type="entry name" value="AAA_14"/>
    <property type="match status" value="1"/>
</dbReference>
<dbReference type="Gene3D" id="3.40.50.300">
    <property type="entry name" value="P-loop containing nucleotide triphosphate hydrolases"/>
    <property type="match status" value="1"/>
</dbReference>
<dbReference type="Proteomes" id="UP000553756">
    <property type="component" value="Unassembled WGS sequence"/>
</dbReference>
<reference evidence="3 4" key="1">
    <citation type="submission" date="2020-02" db="EMBL/GenBank/DDBJ databases">
        <title>Characterization of phylogenetic diversity of novel bifidobacterial species isolated in Czech ZOOs.</title>
        <authorList>
            <person name="Lugli G.A."/>
            <person name="Vera N.B."/>
            <person name="Ventura M."/>
        </authorList>
    </citation>
    <scope>NUCLEOTIDE SEQUENCE [LARGE SCALE GENOMIC DNA]</scope>
    <source>
        <strain evidence="3 4">DSM 109963</strain>
    </source>
</reference>
<evidence type="ECO:0000259" key="1">
    <source>
        <dbReference type="Pfam" id="PF13173"/>
    </source>
</evidence>
<accession>A0ABX1SW27</accession>